<accession>Q7RAS0</accession>
<dbReference type="EMBL" id="AABL01002177">
    <property type="protein sequence ID" value="EAA18646.1"/>
    <property type="molecule type" value="Genomic_DNA"/>
</dbReference>
<dbReference type="AlphaFoldDB" id="Q7RAS0"/>
<evidence type="ECO:0000313" key="1">
    <source>
        <dbReference type="EMBL" id="EAA18646.1"/>
    </source>
</evidence>
<gene>
    <name evidence="1" type="ORF">PY06429</name>
</gene>
<organism evidence="1 2">
    <name type="scientific">Plasmodium yoelii yoelii</name>
    <dbReference type="NCBI Taxonomy" id="73239"/>
    <lineage>
        <taxon>Eukaryota</taxon>
        <taxon>Sar</taxon>
        <taxon>Alveolata</taxon>
        <taxon>Apicomplexa</taxon>
        <taxon>Aconoidasida</taxon>
        <taxon>Haemosporida</taxon>
        <taxon>Plasmodiidae</taxon>
        <taxon>Plasmodium</taxon>
        <taxon>Plasmodium (Vinckeia)</taxon>
    </lineage>
</organism>
<dbReference type="Proteomes" id="UP000008553">
    <property type="component" value="Unassembled WGS sequence"/>
</dbReference>
<dbReference type="InParanoid" id="Q7RAS0"/>
<sequence length="78" mass="9501">MNLKNIYLYICFNIKHKQRHKTQILYKYKKLRKLLLESLKYILISFNIYYNKLKNNFNALNNFIFISTCSNLEVFSIG</sequence>
<comment type="caution">
    <text evidence="1">The sequence shown here is derived from an EMBL/GenBank/DDBJ whole genome shotgun (WGS) entry which is preliminary data.</text>
</comment>
<proteinExistence type="predicted"/>
<dbReference type="PaxDb" id="73239-Q7RAS0"/>
<name>Q7RAS0_PLAYO</name>
<protein>
    <submittedName>
        <fullName evidence="1">Uncharacterized protein</fullName>
    </submittedName>
</protein>
<reference evidence="1 2" key="1">
    <citation type="journal article" date="2002" name="Nature">
        <title>Genome sequence and comparative analysis of the model rodent malaria parasite Plasmodium yoelii yoelii.</title>
        <authorList>
            <person name="Carlton J.M."/>
            <person name="Angiuoli S.V."/>
            <person name="Suh B.B."/>
            <person name="Kooij T.W."/>
            <person name="Pertea M."/>
            <person name="Silva J.C."/>
            <person name="Ermolaeva M.D."/>
            <person name="Allen J.E."/>
            <person name="Selengut J.D."/>
            <person name="Koo H.L."/>
            <person name="Peterson J.D."/>
            <person name="Pop M."/>
            <person name="Kosack D.S."/>
            <person name="Shumway M.F."/>
            <person name="Bidwell S.L."/>
            <person name="Shallom S.J."/>
            <person name="van Aken S.E."/>
            <person name="Riedmuller S.B."/>
            <person name="Feldblyum T.V."/>
            <person name="Cho J.K."/>
            <person name="Quackenbush J."/>
            <person name="Sedegah M."/>
            <person name="Shoaibi A."/>
            <person name="Cummings L.M."/>
            <person name="Florens L."/>
            <person name="Yates J.R."/>
            <person name="Raine J.D."/>
            <person name="Sinden R.E."/>
            <person name="Harris M.A."/>
            <person name="Cunningham D.A."/>
            <person name="Preiser P.R."/>
            <person name="Bergman L.W."/>
            <person name="Vaidya A.B."/>
            <person name="van Lin L.H."/>
            <person name="Janse C.J."/>
            <person name="Waters A.P."/>
            <person name="Smith H.O."/>
            <person name="White O.R."/>
            <person name="Salzberg S.L."/>
            <person name="Venter J.C."/>
            <person name="Fraser C.M."/>
            <person name="Hoffman S.L."/>
            <person name="Gardner M.J."/>
            <person name="Carucci D.J."/>
        </authorList>
    </citation>
    <scope>NUCLEOTIDE SEQUENCE [LARGE SCALE GENOMIC DNA]</scope>
    <source>
        <strain evidence="1 2">17XNL</strain>
    </source>
</reference>
<evidence type="ECO:0000313" key="2">
    <source>
        <dbReference type="Proteomes" id="UP000008553"/>
    </source>
</evidence>
<feature type="non-terminal residue" evidence="1">
    <location>
        <position position="78"/>
    </location>
</feature>
<keyword evidence="2" id="KW-1185">Reference proteome</keyword>